<dbReference type="InterPro" id="IPR006544">
    <property type="entry name" value="P-type_TPase_V"/>
</dbReference>
<feature type="transmembrane region" description="Helical" evidence="8">
    <location>
        <begin position="165"/>
        <end position="186"/>
    </location>
</feature>
<keyword evidence="2" id="KW-0597">Phosphoprotein</keyword>
<sequence length="360" mass="39438">MASSQQPVPSAATTSAPSQQAPTQAFTFVEGDDPELLAWEAAQATASGKGKALNRFARDYPLGANSRTTSIREGNSTLAASGHLVPGVTRDAPLQESYLEKKERKSSSSQDEKEKILSIPSHVAVQLDSLPDVSAERDNKGTRSVYLPVQFHMQINLVRRKTFSFILYIIGSIFSLGFLALIAGYWSPALYIKWIYETTDPPSPQDLAGNKKKQSLHAEYAPTFHYAERRCPWLPQDAQSCRRAGAHLQPSHPQLPTYSTGVACSLLGMGPPYGVEGRGLYHLGAKAVGQAEVNFRRSLFGLNIIDVKGRSLVSLTIGEALHPFYLFSFIACDLWFYDTYQGYAAVIIVLSVLGIFATVF</sequence>
<keyword evidence="5 8" id="KW-0067">ATP-binding</keyword>
<evidence type="ECO:0000313" key="12">
    <source>
        <dbReference type="Proteomes" id="UP000245942"/>
    </source>
</evidence>
<comment type="catalytic activity">
    <reaction evidence="8">
        <text>ATP + H2O = ADP + phosphate + H(+)</text>
        <dbReference type="Rhea" id="RHEA:13065"/>
        <dbReference type="ChEBI" id="CHEBI:15377"/>
        <dbReference type="ChEBI" id="CHEBI:15378"/>
        <dbReference type="ChEBI" id="CHEBI:30616"/>
        <dbReference type="ChEBI" id="CHEBI:43474"/>
        <dbReference type="ChEBI" id="CHEBI:456216"/>
    </reaction>
</comment>
<evidence type="ECO:0000256" key="6">
    <source>
        <dbReference type="ARBA" id="ARBA00022842"/>
    </source>
</evidence>
<evidence type="ECO:0000256" key="8">
    <source>
        <dbReference type="RuleBase" id="RU362082"/>
    </source>
</evidence>
<proteinExistence type="inferred from homology"/>
<feature type="compositionally biased region" description="Basic and acidic residues" evidence="9">
    <location>
        <begin position="98"/>
        <end position="114"/>
    </location>
</feature>
<feature type="compositionally biased region" description="Low complexity" evidence="9">
    <location>
        <begin position="9"/>
        <end position="23"/>
    </location>
</feature>
<comment type="caution">
    <text evidence="8">Lacks conserved residue(s) required for the propagation of feature annotation.</text>
</comment>
<dbReference type="GeneID" id="37016268"/>
<dbReference type="SUPFAM" id="SSF81665">
    <property type="entry name" value="Calcium ATPase, transmembrane domain M"/>
    <property type="match status" value="1"/>
</dbReference>
<evidence type="ECO:0000256" key="7">
    <source>
        <dbReference type="ARBA" id="ARBA00022967"/>
    </source>
</evidence>
<dbReference type="PANTHER" id="PTHR45630:SF8">
    <property type="entry name" value="CATION-TRANSPORTING ATPASE"/>
    <property type="match status" value="1"/>
</dbReference>
<dbReference type="EC" id="7.2.2.-" evidence="8"/>
<feature type="domain" description="P5B-type ATPase N-terminal" evidence="10">
    <location>
        <begin position="152"/>
        <end position="198"/>
    </location>
</feature>
<dbReference type="InterPro" id="IPR047819">
    <property type="entry name" value="P5A-ATPase_N"/>
</dbReference>
<dbReference type="PANTHER" id="PTHR45630">
    <property type="entry name" value="CATION-TRANSPORTING ATPASE-RELATED"/>
    <property type="match status" value="1"/>
</dbReference>
<evidence type="ECO:0000256" key="1">
    <source>
        <dbReference type="ARBA" id="ARBA00004141"/>
    </source>
</evidence>
<evidence type="ECO:0000256" key="3">
    <source>
        <dbReference type="ARBA" id="ARBA00022723"/>
    </source>
</evidence>
<dbReference type="RefSeq" id="XP_025345521.1">
    <property type="nucleotide sequence ID" value="XM_025494534.1"/>
</dbReference>
<keyword evidence="3 8" id="KW-0479">Metal-binding</keyword>
<protein>
    <recommendedName>
        <fullName evidence="8">Cation-transporting ATPase</fullName>
        <ecNumber evidence="8">7.2.2.-</ecNumber>
    </recommendedName>
</protein>
<dbReference type="STRING" id="1684307.A0A316U1J6"/>
<evidence type="ECO:0000256" key="5">
    <source>
        <dbReference type="ARBA" id="ARBA00022840"/>
    </source>
</evidence>
<dbReference type="Proteomes" id="UP000245942">
    <property type="component" value="Unassembled WGS sequence"/>
</dbReference>
<dbReference type="Pfam" id="PF12409">
    <property type="entry name" value="P5-ATPase"/>
    <property type="match status" value="1"/>
</dbReference>
<keyword evidence="12" id="KW-1185">Reference proteome</keyword>
<feature type="region of interest" description="Disordered" evidence="9">
    <location>
        <begin position="1"/>
        <end position="23"/>
    </location>
</feature>
<feature type="transmembrane region" description="Helical" evidence="8">
    <location>
        <begin position="342"/>
        <end position="359"/>
    </location>
</feature>
<keyword evidence="4 8" id="KW-0547">Nucleotide-binding</keyword>
<dbReference type="AlphaFoldDB" id="A0A316U1J6"/>
<reference evidence="11 12" key="1">
    <citation type="journal article" date="2018" name="Mol. Biol. Evol.">
        <title>Broad Genomic Sampling Reveals a Smut Pathogenic Ancestry of the Fungal Clade Ustilaginomycotina.</title>
        <authorList>
            <person name="Kijpornyongpan T."/>
            <person name="Mondo S.J."/>
            <person name="Barry K."/>
            <person name="Sandor L."/>
            <person name="Lee J."/>
            <person name="Lipzen A."/>
            <person name="Pangilinan J."/>
            <person name="LaButti K."/>
            <person name="Hainaut M."/>
            <person name="Henrissat B."/>
            <person name="Grigoriev I.V."/>
            <person name="Spatafora J.W."/>
            <person name="Aime M.C."/>
        </authorList>
    </citation>
    <scope>NUCLEOTIDE SEQUENCE [LARGE SCALE GENOMIC DNA]</scope>
    <source>
        <strain evidence="11 12">MCA 4718</strain>
    </source>
</reference>
<name>A0A316U1J6_9BASI</name>
<keyword evidence="8" id="KW-0472">Membrane</keyword>
<dbReference type="GO" id="GO:0016020">
    <property type="term" value="C:membrane"/>
    <property type="evidence" value="ECO:0007669"/>
    <property type="project" value="UniProtKB-SubCell"/>
</dbReference>
<dbReference type="GO" id="GO:0046872">
    <property type="term" value="F:metal ion binding"/>
    <property type="evidence" value="ECO:0007669"/>
    <property type="project" value="UniProtKB-UniRule"/>
</dbReference>
<evidence type="ECO:0000256" key="4">
    <source>
        <dbReference type="ARBA" id="ARBA00022741"/>
    </source>
</evidence>
<gene>
    <name evidence="11" type="ORF">BCV69DRAFT_301172</name>
</gene>
<feature type="region of interest" description="Disordered" evidence="9">
    <location>
        <begin position="95"/>
        <end position="114"/>
    </location>
</feature>
<dbReference type="GO" id="GO:0006874">
    <property type="term" value="P:intracellular calcium ion homeostasis"/>
    <property type="evidence" value="ECO:0007669"/>
    <property type="project" value="TreeGrafter"/>
</dbReference>
<dbReference type="GO" id="GO:0019829">
    <property type="term" value="F:ATPase-coupled monoatomic cation transmembrane transporter activity"/>
    <property type="evidence" value="ECO:0007669"/>
    <property type="project" value="UniProtKB-UniRule"/>
</dbReference>
<evidence type="ECO:0000256" key="2">
    <source>
        <dbReference type="ARBA" id="ARBA00022553"/>
    </source>
</evidence>
<evidence type="ECO:0000313" key="11">
    <source>
        <dbReference type="EMBL" id="PWN18361.1"/>
    </source>
</evidence>
<accession>A0A316U1J6</accession>
<keyword evidence="6 8" id="KW-0460">Magnesium</keyword>
<keyword evidence="8" id="KW-1133">Transmembrane helix</keyword>
<keyword evidence="8" id="KW-0812">Transmembrane</keyword>
<evidence type="ECO:0000256" key="9">
    <source>
        <dbReference type="SAM" id="MobiDB-lite"/>
    </source>
</evidence>
<comment type="similarity">
    <text evidence="8">Belongs to the cation transport ATPase (P-type) (TC 3.A.3) family. Type V subfamily.</text>
</comment>
<comment type="subcellular location">
    <subcellularLocation>
        <location evidence="1 8">Membrane</location>
        <topology evidence="1 8">Multi-pass membrane protein</topology>
    </subcellularLocation>
</comment>
<evidence type="ECO:0000259" key="10">
    <source>
        <dbReference type="Pfam" id="PF12409"/>
    </source>
</evidence>
<organism evidence="11 12">
    <name type="scientific">Pseudomicrostroma glucosiphilum</name>
    <dbReference type="NCBI Taxonomy" id="1684307"/>
    <lineage>
        <taxon>Eukaryota</taxon>
        <taxon>Fungi</taxon>
        <taxon>Dikarya</taxon>
        <taxon>Basidiomycota</taxon>
        <taxon>Ustilaginomycotina</taxon>
        <taxon>Exobasidiomycetes</taxon>
        <taxon>Microstromatales</taxon>
        <taxon>Microstromatales incertae sedis</taxon>
        <taxon>Pseudomicrostroma</taxon>
    </lineage>
</organism>
<dbReference type="EMBL" id="KZ819336">
    <property type="protein sequence ID" value="PWN18361.1"/>
    <property type="molecule type" value="Genomic_DNA"/>
</dbReference>
<dbReference type="GO" id="GO:0140358">
    <property type="term" value="F:P-type transmembrane transporter activity"/>
    <property type="evidence" value="ECO:0007669"/>
    <property type="project" value="InterPro"/>
</dbReference>
<dbReference type="InterPro" id="IPR023298">
    <property type="entry name" value="ATPase_P-typ_TM_dom_sf"/>
</dbReference>
<dbReference type="GO" id="GO:0005524">
    <property type="term" value="F:ATP binding"/>
    <property type="evidence" value="ECO:0007669"/>
    <property type="project" value="UniProtKB-UniRule"/>
</dbReference>
<keyword evidence="7 8" id="KW-1278">Translocase</keyword>